<accession>A0A0H3D0F3</accession>
<dbReference type="Gene3D" id="3.40.50.10310">
    <property type="entry name" value="Creatininase"/>
    <property type="match status" value="1"/>
</dbReference>
<dbReference type="Pfam" id="PF02633">
    <property type="entry name" value="Creatininase"/>
    <property type="match status" value="1"/>
</dbReference>
<protein>
    <submittedName>
        <fullName evidence="6">Creatinine amidohydrolase</fullName>
    </submittedName>
</protein>
<comment type="similarity">
    <text evidence="5">Belongs to the creatininase superfamily.</text>
</comment>
<evidence type="ECO:0000256" key="1">
    <source>
        <dbReference type="ARBA" id="ARBA00001947"/>
    </source>
</evidence>
<reference evidence="6 7" key="1">
    <citation type="journal article" date="2010" name="Cell Res.">
        <title>Complete genome sequence of the rifamycin SV-producing Amycolatopsis mediterranei U32 revealed its genetic characteristics in phylogeny and metabolism.</title>
        <authorList>
            <person name="Zhao W."/>
            <person name="Zhong Y."/>
            <person name="Yuan H."/>
            <person name="Wang J."/>
            <person name="Zheng H."/>
            <person name="Wang Y."/>
            <person name="Cen X."/>
            <person name="Xu F."/>
            <person name="Bai J."/>
            <person name="Han X."/>
            <person name="Lu G."/>
            <person name="Zhu Y."/>
            <person name="Shao Z."/>
            <person name="Yan H."/>
            <person name="Li C."/>
            <person name="Peng N."/>
            <person name="Zhang Z."/>
            <person name="Zhang Y."/>
            <person name="Lin W."/>
            <person name="Fan Y."/>
            <person name="Qin Z."/>
            <person name="Hu Y."/>
            <person name="Zhu B."/>
            <person name="Wang S."/>
            <person name="Ding X."/>
            <person name="Zhao G.P."/>
        </authorList>
    </citation>
    <scope>NUCLEOTIDE SEQUENCE [LARGE SCALE GENOMIC DNA]</scope>
    <source>
        <strain evidence="7">U-32</strain>
    </source>
</reference>
<dbReference type="GeneID" id="92869779"/>
<name>A0A0H3D0F3_AMYMU</name>
<proteinExistence type="inferred from homology"/>
<keyword evidence="3 6" id="KW-0378">Hydrolase</keyword>
<dbReference type="HOGENOM" id="CLU_055029_0_0_11"/>
<dbReference type="InterPro" id="IPR024087">
    <property type="entry name" value="Creatininase-like_sf"/>
</dbReference>
<dbReference type="InterPro" id="IPR003785">
    <property type="entry name" value="Creatininase/forma_Hydrolase"/>
</dbReference>
<dbReference type="KEGG" id="amd:AMED_1992"/>
<evidence type="ECO:0000256" key="3">
    <source>
        <dbReference type="ARBA" id="ARBA00022801"/>
    </source>
</evidence>
<dbReference type="SUPFAM" id="SSF102215">
    <property type="entry name" value="Creatininase"/>
    <property type="match status" value="1"/>
</dbReference>
<dbReference type="GO" id="GO:0046872">
    <property type="term" value="F:metal ion binding"/>
    <property type="evidence" value="ECO:0007669"/>
    <property type="project" value="UniProtKB-KW"/>
</dbReference>
<dbReference type="PATRIC" id="fig|749927.5.peg.2056"/>
<keyword evidence="4" id="KW-0862">Zinc</keyword>
<organism evidence="6 7">
    <name type="scientific">Amycolatopsis mediterranei (strain U-32)</name>
    <dbReference type="NCBI Taxonomy" id="749927"/>
    <lineage>
        <taxon>Bacteria</taxon>
        <taxon>Bacillati</taxon>
        <taxon>Actinomycetota</taxon>
        <taxon>Actinomycetes</taxon>
        <taxon>Pseudonocardiales</taxon>
        <taxon>Pseudonocardiaceae</taxon>
        <taxon>Amycolatopsis</taxon>
    </lineage>
</organism>
<dbReference type="OrthoDB" id="9801445at2"/>
<evidence type="ECO:0000256" key="4">
    <source>
        <dbReference type="ARBA" id="ARBA00022833"/>
    </source>
</evidence>
<dbReference type="GO" id="GO:0009231">
    <property type="term" value="P:riboflavin biosynthetic process"/>
    <property type="evidence" value="ECO:0007669"/>
    <property type="project" value="TreeGrafter"/>
</dbReference>
<dbReference type="PANTHER" id="PTHR35005:SF1">
    <property type="entry name" value="2-AMINO-5-FORMYLAMINO-6-RIBOSYLAMINOPYRIMIDIN-4(3H)-ONE 5'-MONOPHOSPHATE DEFORMYLASE"/>
    <property type="match status" value="1"/>
</dbReference>
<dbReference type="AlphaFoldDB" id="A0A0H3D0F3"/>
<sequence>MNRAITELAGPSLANRIGQESIVVLPTGAIEHHGPHLPLSTDALIAEAVADAAVERAVAAGVDVWQLPTLTYTKSDEHSWAPGTVWLDTETLFRTVVEIGRAVELMGAGTLVFVNGHGGNVALLQVALREIRKRFGLKTFLMPSLARTDPPAGEGLDERDLGIHGGAAETSLVLHLRPDLVDLSRAERWVPEHLADFRHIGFNTRPVSFGWLSNDFGTPGVVGDPTQATPAYGEVLWEASVHQAVESLLEITRFEHNPAATTG</sequence>
<dbReference type="PANTHER" id="PTHR35005">
    <property type="entry name" value="3-DEHYDRO-SCYLLO-INOSOSE HYDROLASE"/>
    <property type="match status" value="1"/>
</dbReference>
<evidence type="ECO:0000256" key="5">
    <source>
        <dbReference type="ARBA" id="ARBA00024029"/>
    </source>
</evidence>
<gene>
    <name evidence="6" type="ordered locus">AMED_1992</name>
</gene>
<evidence type="ECO:0000313" key="6">
    <source>
        <dbReference type="EMBL" id="ADJ43800.1"/>
    </source>
</evidence>
<evidence type="ECO:0000313" key="7">
    <source>
        <dbReference type="Proteomes" id="UP000000328"/>
    </source>
</evidence>
<dbReference type="Proteomes" id="UP000000328">
    <property type="component" value="Chromosome"/>
</dbReference>
<keyword evidence="2" id="KW-0479">Metal-binding</keyword>
<evidence type="ECO:0000256" key="2">
    <source>
        <dbReference type="ARBA" id="ARBA00022723"/>
    </source>
</evidence>
<dbReference type="eggNOG" id="COG1402">
    <property type="taxonomic scope" value="Bacteria"/>
</dbReference>
<dbReference type="EMBL" id="CP002000">
    <property type="protein sequence ID" value="ADJ43800.1"/>
    <property type="molecule type" value="Genomic_DNA"/>
</dbReference>
<dbReference type="RefSeq" id="WP_013223881.1">
    <property type="nucleotide sequence ID" value="NC_014318.1"/>
</dbReference>
<dbReference type="GO" id="GO:0016811">
    <property type="term" value="F:hydrolase activity, acting on carbon-nitrogen (but not peptide) bonds, in linear amides"/>
    <property type="evidence" value="ECO:0007669"/>
    <property type="project" value="TreeGrafter"/>
</dbReference>
<comment type="cofactor">
    <cofactor evidence="1">
        <name>Zn(2+)</name>
        <dbReference type="ChEBI" id="CHEBI:29105"/>
    </cofactor>
</comment>